<dbReference type="AlphaFoldDB" id="A0A3N6MCT3"/>
<evidence type="ECO:0000259" key="3">
    <source>
        <dbReference type="PROSITE" id="PS51352"/>
    </source>
</evidence>
<evidence type="ECO:0000313" key="4">
    <source>
        <dbReference type="EMBL" id="RQG98554.1"/>
    </source>
</evidence>
<dbReference type="InterPro" id="IPR050553">
    <property type="entry name" value="Thioredoxin_ResA/DsbE_sf"/>
</dbReference>
<gene>
    <name evidence="4" type="ORF">EA472_17265</name>
</gene>
<dbReference type="Pfam" id="PF08534">
    <property type="entry name" value="Redoxin"/>
    <property type="match status" value="1"/>
</dbReference>
<dbReference type="InterPro" id="IPR036249">
    <property type="entry name" value="Thioredoxin-like_sf"/>
</dbReference>
<dbReference type="GO" id="GO:0016491">
    <property type="term" value="F:oxidoreductase activity"/>
    <property type="evidence" value="ECO:0007669"/>
    <property type="project" value="InterPro"/>
</dbReference>
<dbReference type="EMBL" id="REFZ01000014">
    <property type="protein sequence ID" value="RQG98554.1"/>
    <property type="molecule type" value="Genomic_DNA"/>
</dbReference>
<protein>
    <submittedName>
        <fullName evidence="4">TlpA family protein disulfide reductase</fullName>
    </submittedName>
</protein>
<keyword evidence="2" id="KW-0201">Cytochrome c-type biogenesis</keyword>
<dbReference type="GO" id="GO:0017004">
    <property type="term" value="P:cytochrome complex assembly"/>
    <property type="evidence" value="ECO:0007669"/>
    <property type="project" value="UniProtKB-KW"/>
</dbReference>
<proteinExistence type="predicted"/>
<dbReference type="PROSITE" id="PS51257">
    <property type="entry name" value="PROKAR_LIPOPROTEIN"/>
    <property type="match status" value="1"/>
</dbReference>
<keyword evidence="5" id="KW-1185">Reference proteome</keyword>
<feature type="domain" description="Thioredoxin" evidence="3">
    <location>
        <begin position="37"/>
        <end position="179"/>
    </location>
</feature>
<evidence type="ECO:0000313" key="5">
    <source>
        <dbReference type="Proteomes" id="UP000281431"/>
    </source>
</evidence>
<dbReference type="InterPro" id="IPR017937">
    <property type="entry name" value="Thioredoxin_CS"/>
</dbReference>
<comment type="subcellular location">
    <subcellularLocation>
        <location evidence="1">Cell envelope</location>
    </subcellularLocation>
</comment>
<dbReference type="InterPro" id="IPR013766">
    <property type="entry name" value="Thioredoxin_domain"/>
</dbReference>
<sequence>MVPERDVTRRGVLALAAATSLSGCLGIATNALGSMGNNVPSSVPADLAHPGLGVADGSETIDFVADADLTLVYFFATWCGPCEPQLEYLHEVREEYDRETLAMRAVSPEDDEELVADYWDDNEVDWPAAIDPDADVHAEFGVSVYPSLVLVDPDGNVRWDTSGVADADEITARVDEELESE</sequence>
<dbReference type="PROSITE" id="PS00194">
    <property type="entry name" value="THIOREDOXIN_1"/>
    <property type="match status" value="1"/>
</dbReference>
<name>A0A3N6MCT3_NATCH</name>
<dbReference type="Gene3D" id="3.40.30.10">
    <property type="entry name" value="Glutaredoxin"/>
    <property type="match status" value="1"/>
</dbReference>
<dbReference type="PANTHER" id="PTHR42852:SF13">
    <property type="entry name" value="PROTEIN DIPZ"/>
    <property type="match status" value="1"/>
</dbReference>
<dbReference type="OrthoDB" id="115386at2157"/>
<dbReference type="PANTHER" id="PTHR42852">
    <property type="entry name" value="THIOL:DISULFIDE INTERCHANGE PROTEIN DSBE"/>
    <property type="match status" value="1"/>
</dbReference>
<dbReference type="PROSITE" id="PS51352">
    <property type="entry name" value="THIOREDOXIN_2"/>
    <property type="match status" value="1"/>
</dbReference>
<dbReference type="CDD" id="cd02966">
    <property type="entry name" value="TlpA_like_family"/>
    <property type="match status" value="1"/>
</dbReference>
<accession>A0A3N6MCT3</accession>
<evidence type="ECO:0000256" key="1">
    <source>
        <dbReference type="ARBA" id="ARBA00004196"/>
    </source>
</evidence>
<reference evidence="4 5" key="1">
    <citation type="submission" date="2018-10" db="EMBL/GenBank/DDBJ databases">
        <title>Natrarchaeobius chitinivorans gen. nov., sp. nov., and Natrarchaeobius haloalkaliphilus sp. nov., alkaliphilic, chitin-utilizing haloarchaea from hypersaline alkaline lakes.</title>
        <authorList>
            <person name="Sorokin D.Y."/>
            <person name="Elcheninov A.G."/>
            <person name="Kostrikina N.A."/>
            <person name="Bale N.J."/>
            <person name="Sinninghe Damste J.S."/>
            <person name="Khijniak T.V."/>
            <person name="Kublanov I.V."/>
            <person name="Toshchakov S.V."/>
        </authorList>
    </citation>
    <scope>NUCLEOTIDE SEQUENCE [LARGE SCALE GENOMIC DNA]</scope>
    <source>
        <strain evidence="4 5">AArcht7</strain>
    </source>
</reference>
<dbReference type="InterPro" id="IPR013740">
    <property type="entry name" value="Redoxin"/>
</dbReference>
<evidence type="ECO:0000256" key="2">
    <source>
        <dbReference type="ARBA" id="ARBA00022748"/>
    </source>
</evidence>
<comment type="caution">
    <text evidence="4">The sequence shown here is derived from an EMBL/GenBank/DDBJ whole genome shotgun (WGS) entry which is preliminary data.</text>
</comment>
<organism evidence="4 5">
    <name type="scientific">Natrarchaeobius chitinivorans</name>
    <dbReference type="NCBI Taxonomy" id="1679083"/>
    <lineage>
        <taxon>Archaea</taxon>
        <taxon>Methanobacteriati</taxon>
        <taxon>Methanobacteriota</taxon>
        <taxon>Stenosarchaea group</taxon>
        <taxon>Halobacteria</taxon>
        <taxon>Halobacteriales</taxon>
        <taxon>Natrialbaceae</taxon>
        <taxon>Natrarchaeobius</taxon>
    </lineage>
</organism>
<dbReference type="Proteomes" id="UP000281431">
    <property type="component" value="Unassembled WGS sequence"/>
</dbReference>
<dbReference type="SUPFAM" id="SSF52833">
    <property type="entry name" value="Thioredoxin-like"/>
    <property type="match status" value="1"/>
</dbReference>